<evidence type="ECO:0000256" key="7">
    <source>
        <dbReference type="ARBA" id="ARBA00023136"/>
    </source>
</evidence>
<keyword evidence="4" id="KW-0479">Metal-binding</keyword>
<gene>
    <name evidence="9" type="ORF">T265_11349</name>
</gene>
<organism evidence="9 10">
    <name type="scientific">Opisthorchis viverrini</name>
    <name type="common">Southeast Asian liver fluke</name>
    <dbReference type="NCBI Taxonomy" id="6198"/>
    <lineage>
        <taxon>Eukaryota</taxon>
        <taxon>Metazoa</taxon>
        <taxon>Spiralia</taxon>
        <taxon>Lophotrochozoa</taxon>
        <taxon>Platyhelminthes</taxon>
        <taxon>Trematoda</taxon>
        <taxon>Digenea</taxon>
        <taxon>Opisthorchiida</taxon>
        <taxon>Opisthorchiata</taxon>
        <taxon>Opisthorchiidae</taxon>
        <taxon>Opisthorchis</taxon>
    </lineage>
</organism>
<dbReference type="RefSeq" id="XP_009176244.1">
    <property type="nucleotide sequence ID" value="XM_009177980.1"/>
</dbReference>
<sequence length="223" mass="25544">MSSNKSGTRVQCFAPLVSELAALGRLMFQSLRYSGYRDICTFPQEPKTEDDVSLVEKLRAAFTDVAGPDGVLSYPELRDILNAAFIKEFAFEGFSRETARSMVALMDTDLSGSLDFMQFKKLWMDLRLWKSIFKRFDRNGNGTMDAFELRDLLRAVGISVSNRVYHAIVCRYANRKGEIFFDDYVLLLVRLSTVIETFKAQKRLDDGRAAFDIEEFTRSVIYI</sequence>
<evidence type="ECO:0000256" key="6">
    <source>
        <dbReference type="ARBA" id="ARBA00022837"/>
    </source>
</evidence>
<keyword evidence="3" id="KW-0963">Cytoplasm</keyword>
<proteinExistence type="predicted"/>
<reference evidence="9 10" key="1">
    <citation type="submission" date="2013-11" db="EMBL/GenBank/DDBJ databases">
        <title>Opisthorchis viverrini - life in the bile duct.</title>
        <authorList>
            <person name="Young N.D."/>
            <person name="Nagarajan N."/>
            <person name="Lin S.J."/>
            <person name="Korhonen P.K."/>
            <person name="Jex A.R."/>
            <person name="Hall R.S."/>
            <person name="Safavi-Hemami H."/>
            <person name="Kaewkong W."/>
            <person name="Bertrand D."/>
            <person name="Gao S."/>
            <person name="Seet Q."/>
            <person name="Wongkham S."/>
            <person name="Teh B.T."/>
            <person name="Wongkham C."/>
            <person name="Intapan P.M."/>
            <person name="Maleewong W."/>
            <person name="Yang X."/>
            <person name="Hu M."/>
            <person name="Wang Z."/>
            <person name="Hofmann A."/>
            <person name="Sternberg P.W."/>
            <person name="Tan P."/>
            <person name="Wang J."/>
            <person name="Gasser R.B."/>
        </authorList>
    </citation>
    <scope>NUCLEOTIDE SEQUENCE [LARGE SCALE GENOMIC DNA]</scope>
</reference>
<dbReference type="PANTHER" id="PTHR46735:SF3">
    <property type="entry name" value="CALPAIN SMALL SUBUNIT 1-RELATED"/>
    <property type="match status" value="1"/>
</dbReference>
<keyword evidence="6" id="KW-0106">Calcium</keyword>
<dbReference type="EMBL" id="KL597105">
    <property type="protein sequence ID" value="KER20013.1"/>
    <property type="molecule type" value="Genomic_DNA"/>
</dbReference>
<evidence type="ECO:0000259" key="8">
    <source>
        <dbReference type="PROSITE" id="PS50222"/>
    </source>
</evidence>
<dbReference type="PANTHER" id="PTHR46735">
    <property type="entry name" value="CALPAIN, SMALL SUBUNIT 1 A-RELATED"/>
    <property type="match status" value="1"/>
</dbReference>
<keyword evidence="7" id="KW-0472">Membrane</keyword>
<dbReference type="CDD" id="cd16196">
    <property type="entry name" value="EFh_PEF_CalpA_B"/>
    <property type="match status" value="1"/>
</dbReference>
<dbReference type="SUPFAM" id="SSF47473">
    <property type="entry name" value="EF-hand"/>
    <property type="match status" value="1"/>
</dbReference>
<dbReference type="InterPro" id="IPR018247">
    <property type="entry name" value="EF_Hand_1_Ca_BS"/>
</dbReference>
<dbReference type="OrthoDB" id="424753at2759"/>
<dbReference type="SMART" id="SM00054">
    <property type="entry name" value="EFh"/>
    <property type="match status" value="2"/>
</dbReference>
<dbReference type="GO" id="GO:0005737">
    <property type="term" value="C:cytoplasm"/>
    <property type="evidence" value="ECO:0007669"/>
    <property type="project" value="UniProtKB-SubCell"/>
</dbReference>
<dbReference type="KEGG" id="ovi:T265_11349"/>
<evidence type="ECO:0000313" key="10">
    <source>
        <dbReference type="Proteomes" id="UP000054324"/>
    </source>
</evidence>
<keyword evidence="5" id="KW-0677">Repeat</keyword>
<dbReference type="PROSITE" id="PS50222">
    <property type="entry name" value="EF_HAND_2"/>
    <property type="match status" value="1"/>
</dbReference>
<dbReference type="AlphaFoldDB" id="A0A074YZB2"/>
<dbReference type="PROSITE" id="PS00018">
    <property type="entry name" value="EF_HAND_1"/>
    <property type="match status" value="1"/>
</dbReference>
<evidence type="ECO:0000256" key="5">
    <source>
        <dbReference type="ARBA" id="ARBA00022737"/>
    </source>
</evidence>
<evidence type="ECO:0000256" key="2">
    <source>
        <dbReference type="ARBA" id="ARBA00004496"/>
    </source>
</evidence>
<dbReference type="GeneID" id="20325517"/>
<dbReference type="GO" id="GO:0012505">
    <property type="term" value="C:endomembrane system"/>
    <property type="evidence" value="ECO:0007669"/>
    <property type="project" value="UniProtKB-SubCell"/>
</dbReference>
<accession>A0A074YZB2</accession>
<feature type="domain" description="EF-hand" evidence="8">
    <location>
        <begin position="124"/>
        <end position="159"/>
    </location>
</feature>
<dbReference type="InterPro" id="IPR002048">
    <property type="entry name" value="EF_hand_dom"/>
</dbReference>
<protein>
    <recommendedName>
        <fullName evidence="8">EF-hand domain-containing protein</fullName>
    </recommendedName>
</protein>
<dbReference type="Gene3D" id="1.10.238.10">
    <property type="entry name" value="EF-hand"/>
    <property type="match status" value="1"/>
</dbReference>
<dbReference type="CTD" id="20325517"/>
<keyword evidence="10" id="KW-1185">Reference proteome</keyword>
<dbReference type="GO" id="GO:0005509">
    <property type="term" value="F:calcium ion binding"/>
    <property type="evidence" value="ECO:0007669"/>
    <property type="project" value="InterPro"/>
</dbReference>
<dbReference type="STRING" id="6198.A0A074YZB2"/>
<dbReference type="Proteomes" id="UP000054324">
    <property type="component" value="Unassembled WGS sequence"/>
</dbReference>
<evidence type="ECO:0000256" key="4">
    <source>
        <dbReference type="ARBA" id="ARBA00022723"/>
    </source>
</evidence>
<evidence type="ECO:0000256" key="1">
    <source>
        <dbReference type="ARBA" id="ARBA00004308"/>
    </source>
</evidence>
<evidence type="ECO:0000256" key="3">
    <source>
        <dbReference type="ARBA" id="ARBA00022490"/>
    </source>
</evidence>
<comment type="subcellular location">
    <subcellularLocation>
        <location evidence="2">Cytoplasm</location>
    </subcellularLocation>
    <subcellularLocation>
        <location evidence="1">Endomembrane system</location>
    </subcellularLocation>
</comment>
<dbReference type="Pfam" id="PF13405">
    <property type="entry name" value="EF-hand_6"/>
    <property type="match status" value="1"/>
</dbReference>
<evidence type="ECO:0000313" key="9">
    <source>
        <dbReference type="EMBL" id="KER20013.1"/>
    </source>
</evidence>
<dbReference type="InterPro" id="IPR011992">
    <property type="entry name" value="EF-hand-dom_pair"/>
</dbReference>
<name>A0A074YZB2_OPIVI</name>